<dbReference type="InterPro" id="IPR036910">
    <property type="entry name" value="HMG_box_dom_sf"/>
</dbReference>
<dbReference type="PROSITE" id="PS50249">
    <property type="entry name" value="MPN"/>
    <property type="match status" value="1"/>
</dbReference>
<dbReference type="PANTHER" id="PTHR10410">
    <property type="entry name" value="EUKARYOTIC TRANSLATION INITIATION FACTOR 3 -RELATED"/>
    <property type="match status" value="1"/>
</dbReference>
<dbReference type="InterPro" id="IPR000555">
    <property type="entry name" value="JAMM/MPN+_dom"/>
</dbReference>
<evidence type="ECO:0000313" key="4">
    <source>
        <dbReference type="EMBL" id="KAL3817717.1"/>
    </source>
</evidence>
<keyword evidence="5" id="KW-1185">Reference proteome</keyword>
<dbReference type="InterPro" id="IPR037518">
    <property type="entry name" value="MPN"/>
</dbReference>
<dbReference type="SMART" id="SM00398">
    <property type="entry name" value="HMG"/>
    <property type="match status" value="1"/>
</dbReference>
<dbReference type="SMART" id="SM00513">
    <property type="entry name" value="SAP"/>
    <property type="match status" value="1"/>
</dbReference>
<evidence type="ECO:0000259" key="3">
    <source>
        <dbReference type="PROSITE" id="PS50800"/>
    </source>
</evidence>
<feature type="domain" description="SAP" evidence="3">
    <location>
        <begin position="948"/>
        <end position="982"/>
    </location>
</feature>
<dbReference type="Proteomes" id="UP001530377">
    <property type="component" value="Unassembled WGS sequence"/>
</dbReference>
<dbReference type="SUPFAM" id="SSF68906">
    <property type="entry name" value="SAP domain"/>
    <property type="match status" value="1"/>
</dbReference>
<dbReference type="InterPro" id="IPR003034">
    <property type="entry name" value="SAP_dom"/>
</dbReference>
<dbReference type="Pfam" id="PF01398">
    <property type="entry name" value="JAB"/>
    <property type="match status" value="1"/>
</dbReference>
<organism evidence="4 5">
    <name type="scientific">Cyclostephanos tholiformis</name>
    <dbReference type="NCBI Taxonomy" id="382380"/>
    <lineage>
        <taxon>Eukaryota</taxon>
        <taxon>Sar</taxon>
        <taxon>Stramenopiles</taxon>
        <taxon>Ochrophyta</taxon>
        <taxon>Bacillariophyta</taxon>
        <taxon>Coscinodiscophyceae</taxon>
        <taxon>Thalassiosirophycidae</taxon>
        <taxon>Stephanodiscales</taxon>
        <taxon>Stephanodiscaceae</taxon>
        <taxon>Cyclostephanos</taxon>
    </lineage>
</organism>
<evidence type="ECO:0000259" key="2">
    <source>
        <dbReference type="PROSITE" id="PS50249"/>
    </source>
</evidence>
<feature type="domain" description="MPN" evidence="2">
    <location>
        <begin position="1469"/>
        <end position="1615"/>
    </location>
</feature>
<gene>
    <name evidence="4" type="ORF">ACHAXA_002477</name>
</gene>
<evidence type="ECO:0000256" key="1">
    <source>
        <dbReference type="SAM" id="MobiDB-lite"/>
    </source>
</evidence>
<evidence type="ECO:0008006" key="6">
    <source>
        <dbReference type="Google" id="ProtNLM"/>
    </source>
</evidence>
<dbReference type="CDD" id="cd00084">
    <property type="entry name" value="HMG-box_SF"/>
    <property type="match status" value="1"/>
</dbReference>
<dbReference type="EMBL" id="JALLPB020000094">
    <property type="protein sequence ID" value="KAL3817717.1"/>
    <property type="molecule type" value="Genomic_DNA"/>
</dbReference>
<feature type="compositionally biased region" description="Polar residues" evidence="1">
    <location>
        <begin position="1140"/>
        <end position="1158"/>
    </location>
</feature>
<dbReference type="Pfam" id="PF02037">
    <property type="entry name" value="SAP"/>
    <property type="match status" value="1"/>
</dbReference>
<sequence>MSLKGVKMTSLSPHAEEGTEIETNLNRSFPSPCPPPAPHLDESSPWLQSNSQPPPPPPASDPPLKARGNLQRCKDNAQKLETEYAKVGFYSRKNASSALAVSASASALSSSEQEQQQYAVFYHNQVTKNQHLFNHSTELQRGSAPIYFPLSGHENNIGFHVTTMSSKPSHRVRQLSSTLPRYDLPPQDGLCLPHSHGYQRPLSMGVAFNMTDESGTSAEPSYQSINKAFNFIDDVRAHRVPHNNSNATCMDRLFPASKLAETGRYCTLQSSMPQNSSLAMMDSRIGVKSASTAMITSSSTFNTSANHIHESESALEPAHLAVAADEKHFFSCNSILSTSKIDGSLVQTKPNIVKGKDLSSSNPNAVIGGAAEKNSKKAMNEKRKGSNIFVPNKSVDDGAITMKPVHMVNKHGLVDVFSSYFFASQTHPTVQIDQAAYEGMCKRWWKMTPEDKNQFTDMAIRLMGRYQKKNPAIDETCSVRATHGPSNSIVPNNLGNGFLPTTSAFNINAFGKNSVLAPDFTPRNTNTSARRNAFPHGLAWEGMKLSENTFKQRFGNESDLMERLREPRNSAEHSLSSSISSHADVFDAGGYAGEKYVAHDVPISDTLSSIRSLETSSQSTEFNSSEMGRIGVACIDNSKAASWRQPTCYLPSQEPVAHDESKDAAPPHFAVEYHSKADEIIEIGDLLWKPPQSICAPIVGLSENPKWMLFREPIKEGVPALKAATVRKKTEKILQRFKGDNTIVSKEVMDSDGFLHELDENGARTKPSQEFEDLRQTEEGSQIYKYVFRDFDQSNAKNSFMESKIAEVILNYGQDDVVNGDGEGKTERKTKRHVENVEFVAKKTNKRGKIEKVPEDRKPHIRPSQKEMSTQTRPFNEGTMITLKNPRSFSSMSSEDIMSTDTRLTRELATTPIYKSTVRGKTLSPPPPPILSSVEAMSAYAPPCTSAWEGIKVSVLKDACRHRKLMVLGNKSNLVKRLQNHITEHKDTAERSSSSSAACCGDDSANSAIIDARQEYVSNDMAMSDAVSSIRPLEKSPPSAVFRSNEIVSDDVNQSEVTVVFQCSICANDFCYTKPNTAAASFSNHVRRCKREKRKALKRKRTQIVILELKDSSPCSPNVNDENGMFERAKRTTRHRQHQATKTISRRNMISSLQSDTGSVGVKDDKQRLQTKSTLSPLKNDENQIKNRSRAKSKQESSSDAKEPKNVCSSYSFFASLTCPTILEERFRKRSVMTREQWSALTPEEKKPYVRTARRDRDKERSLGKIAAFEQKGTKLINLKSGPTEEIDGERARPSVKKNEDTLSKLFREETTNNIAQSSYPYAPMGHLWLDKSLSSSQSRYFEATVGYSNTDSGSTLIGRRWVWDEGYFVDAHLDPQTKKKGKSGCTCGSNHLFCLLNTIKNHQPSNDAKSPGGVRRSERSTYSSSVMAQLADGQLDPHTLITCEEYDLGPEYRFMKDPQTKNVQPFLVRVNPDATFLADLHAHICDSEIIGLLGGYYAEEEKCIYIQAAFPCKSTDRLDSGSTDVEMDPVFQMYATEAISNNGMRVVGWYHSHPDFQPNPSITDIENQANYQQLFQGGDLTGRNAEVSPFVGLIVGTYDGKNLGSQSVMRWFHVQRRETAECKSVNFPMNLRTTDRHYRKMTFDNQSIADNIRRSMTLRSSNIRQILESRYLLCPVSGLPGSQMTNVTGIPIYQYSANSLALEENFGEDNCIEQSEKSNEACSMAISENNHQNKNVMKCCSLLETGETPIQLSEALFNRAPETDRTPQVQLACPLYFNDNERSVFDIGHDTVPCDVFAGIIWFAVEREQLPKSDMNEHSQVSPRSPASSRSILDLLLRQSLSSSNMLNRKLYDMIHCLDDAGLVHQSVQLDGNDAAILHSLDAVLGHYAPKTNRINPFSSWSGAGDKGNIIKDYGSCSDPWVDFYLTTILKVEAVQTDEGRVYKGGVKMKRGHKIAACLLRWARNMQLSFNDEFYKRDRYPVNNSRDCAVPFDHEQKLYDLQVTSAAKVSYQERQYIYFVSEVMRLMVARWREVDPDSSKEG</sequence>
<dbReference type="SUPFAM" id="SSF102712">
    <property type="entry name" value="JAB1/MPN domain"/>
    <property type="match status" value="1"/>
</dbReference>
<dbReference type="InterPro" id="IPR009071">
    <property type="entry name" value="HMG_box_dom"/>
</dbReference>
<evidence type="ECO:0000313" key="5">
    <source>
        <dbReference type="Proteomes" id="UP001530377"/>
    </source>
</evidence>
<feature type="compositionally biased region" description="Pro residues" evidence="1">
    <location>
        <begin position="52"/>
        <end position="61"/>
    </location>
</feature>
<dbReference type="Gene3D" id="1.10.720.30">
    <property type="entry name" value="SAP domain"/>
    <property type="match status" value="1"/>
</dbReference>
<dbReference type="PROSITE" id="PS50800">
    <property type="entry name" value="SAP"/>
    <property type="match status" value="1"/>
</dbReference>
<name>A0ABD3RZT1_9STRA</name>
<comment type="caution">
    <text evidence="4">The sequence shown here is derived from an EMBL/GenBank/DDBJ whole genome shotgun (WGS) entry which is preliminary data.</text>
</comment>
<dbReference type="InterPro" id="IPR050242">
    <property type="entry name" value="JAMM_MPN+_peptidase_M67A"/>
</dbReference>
<feature type="region of interest" description="Disordered" evidence="1">
    <location>
        <begin position="1"/>
        <end position="68"/>
    </location>
</feature>
<dbReference type="Gene3D" id="1.10.30.10">
    <property type="entry name" value="High mobility group box domain"/>
    <property type="match status" value="1"/>
</dbReference>
<dbReference type="Gene3D" id="3.40.140.10">
    <property type="entry name" value="Cytidine Deaminase, domain 2"/>
    <property type="match status" value="1"/>
</dbReference>
<feature type="compositionally biased region" description="Basic and acidic residues" evidence="1">
    <location>
        <begin position="1193"/>
        <end position="1205"/>
    </location>
</feature>
<proteinExistence type="predicted"/>
<dbReference type="SUPFAM" id="SSF47095">
    <property type="entry name" value="HMG-box"/>
    <property type="match status" value="1"/>
</dbReference>
<reference evidence="4 5" key="1">
    <citation type="submission" date="2024-10" db="EMBL/GenBank/DDBJ databases">
        <title>Updated reference genomes for cyclostephanoid diatoms.</title>
        <authorList>
            <person name="Roberts W.R."/>
            <person name="Alverson A.J."/>
        </authorList>
    </citation>
    <scope>NUCLEOTIDE SEQUENCE [LARGE SCALE GENOMIC DNA]</scope>
    <source>
        <strain evidence="4 5">AJA228-03</strain>
    </source>
</reference>
<dbReference type="InterPro" id="IPR036361">
    <property type="entry name" value="SAP_dom_sf"/>
</dbReference>
<protein>
    <recommendedName>
        <fullName evidence="6">Myb-like, SWIRM and MPN domain-containing protein 1</fullName>
    </recommendedName>
</protein>
<feature type="region of interest" description="Disordered" evidence="1">
    <location>
        <begin position="1126"/>
        <end position="1205"/>
    </location>
</feature>
<accession>A0ABD3RZT1</accession>